<gene>
    <name evidence="2" type="ORF">ABG768_024592</name>
</gene>
<evidence type="ECO:0000313" key="3">
    <source>
        <dbReference type="Proteomes" id="UP001479290"/>
    </source>
</evidence>
<keyword evidence="3" id="KW-1185">Reference proteome</keyword>
<reference evidence="2 3" key="1">
    <citation type="submission" date="2024-05" db="EMBL/GenBank/DDBJ databases">
        <title>A high-quality chromosomal-level genome assembly of Topmouth culter (Culter alburnus).</title>
        <authorList>
            <person name="Zhao H."/>
        </authorList>
    </citation>
    <scope>NUCLEOTIDE SEQUENCE [LARGE SCALE GENOMIC DNA]</scope>
    <source>
        <strain evidence="2">CATC2023</strain>
        <tissue evidence="2">Muscle</tissue>
    </source>
</reference>
<dbReference type="AlphaFoldDB" id="A0AAW2AJN4"/>
<accession>A0AAW2AJN4</accession>
<evidence type="ECO:0000313" key="2">
    <source>
        <dbReference type="EMBL" id="KAK9973896.1"/>
    </source>
</evidence>
<protein>
    <submittedName>
        <fullName evidence="2">Uncharacterized protein</fullName>
    </submittedName>
</protein>
<comment type="caution">
    <text evidence="2">The sequence shown here is derived from an EMBL/GenBank/DDBJ whole genome shotgun (WGS) entry which is preliminary data.</text>
</comment>
<dbReference type="EMBL" id="JAWDJR010000006">
    <property type="protein sequence ID" value="KAK9973896.1"/>
    <property type="molecule type" value="Genomic_DNA"/>
</dbReference>
<dbReference type="Proteomes" id="UP001479290">
    <property type="component" value="Unassembled WGS sequence"/>
</dbReference>
<sequence length="99" mass="10759">MDPCLLCRLLPMSEQLLCLAELDLNSTLKPGQLDVAPLRTRKRKPSVAAGAPLPFQRATSRSDEHSRIEENSLSKMVSVLSSLASACHICYTCEDDTGG</sequence>
<organism evidence="2 3">
    <name type="scientific">Culter alburnus</name>
    <name type="common">Topmouth culter</name>
    <dbReference type="NCBI Taxonomy" id="194366"/>
    <lineage>
        <taxon>Eukaryota</taxon>
        <taxon>Metazoa</taxon>
        <taxon>Chordata</taxon>
        <taxon>Craniata</taxon>
        <taxon>Vertebrata</taxon>
        <taxon>Euteleostomi</taxon>
        <taxon>Actinopterygii</taxon>
        <taxon>Neopterygii</taxon>
        <taxon>Teleostei</taxon>
        <taxon>Ostariophysi</taxon>
        <taxon>Cypriniformes</taxon>
        <taxon>Xenocyprididae</taxon>
        <taxon>Xenocypridinae</taxon>
        <taxon>Culter</taxon>
    </lineage>
</organism>
<proteinExistence type="predicted"/>
<name>A0AAW2AJN4_CULAL</name>
<feature type="region of interest" description="Disordered" evidence="1">
    <location>
        <begin position="39"/>
        <end position="68"/>
    </location>
</feature>
<evidence type="ECO:0000256" key="1">
    <source>
        <dbReference type="SAM" id="MobiDB-lite"/>
    </source>
</evidence>